<evidence type="ECO:0000313" key="1">
    <source>
        <dbReference type="EMBL" id="KAI5389875.1"/>
    </source>
</evidence>
<dbReference type="InterPro" id="IPR036875">
    <property type="entry name" value="Znf_CCHC_sf"/>
</dbReference>
<protein>
    <recommendedName>
        <fullName evidence="3">Gag-protease polyprotein</fullName>
    </recommendedName>
</protein>
<evidence type="ECO:0000313" key="2">
    <source>
        <dbReference type="Proteomes" id="UP001058974"/>
    </source>
</evidence>
<dbReference type="EMBL" id="JAMSHJ010000007">
    <property type="protein sequence ID" value="KAI5389875.1"/>
    <property type="molecule type" value="Genomic_DNA"/>
</dbReference>
<name>A0A9D4VW72_PEA</name>
<dbReference type="Gramene" id="Psat07G0525500-T1">
    <property type="protein sequence ID" value="KAI5389875.1"/>
    <property type="gene ID" value="KIW84_075255"/>
</dbReference>
<dbReference type="GO" id="GO:0003676">
    <property type="term" value="F:nucleic acid binding"/>
    <property type="evidence" value="ECO:0007669"/>
    <property type="project" value="InterPro"/>
</dbReference>
<evidence type="ECO:0008006" key="3">
    <source>
        <dbReference type="Google" id="ProtNLM"/>
    </source>
</evidence>
<comment type="caution">
    <text evidence="1">The sequence shown here is derived from an EMBL/GenBank/DDBJ whole genome shotgun (WGS) entry which is preliminary data.</text>
</comment>
<gene>
    <name evidence="1" type="ORF">KIW84_075255</name>
</gene>
<accession>A0A9D4VW72</accession>
<proteinExistence type="predicted"/>
<dbReference type="GO" id="GO:0008270">
    <property type="term" value="F:zinc ion binding"/>
    <property type="evidence" value="ECO:0007669"/>
    <property type="project" value="InterPro"/>
</dbReference>
<reference evidence="1 2" key="1">
    <citation type="journal article" date="2022" name="Nat. Genet.">
        <title>Improved pea reference genome and pan-genome highlight genomic features and evolutionary characteristics.</title>
        <authorList>
            <person name="Yang T."/>
            <person name="Liu R."/>
            <person name="Luo Y."/>
            <person name="Hu S."/>
            <person name="Wang D."/>
            <person name="Wang C."/>
            <person name="Pandey M.K."/>
            <person name="Ge S."/>
            <person name="Xu Q."/>
            <person name="Li N."/>
            <person name="Li G."/>
            <person name="Huang Y."/>
            <person name="Saxena R.K."/>
            <person name="Ji Y."/>
            <person name="Li M."/>
            <person name="Yan X."/>
            <person name="He Y."/>
            <person name="Liu Y."/>
            <person name="Wang X."/>
            <person name="Xiang C."/>
            <person name="Varshney R.K."/>
            <person name="Ding H."/>
            <person name="Gao S."/>
            <person name="Zong X."/>
        </authorList>
    </citation>
    <scope>NUCLEOTIDE SEQUENCE [LARGE SCALE GENOMIC DNA]</scope>
    <source>
        <strain evidence="1 2">cv. Zhongwan 6</strain>
    </source>
</reference>
<dbReference type="Proteomes" id="UP001058974">
    <property type="component" value="Chromosome 7"/>
</dbReference>
<sequence length="127" mass="14246">MALITFRYTDNVSPESELLDFTSCSDASDTLRTRSDEKAKEGKGVQCHECDGYGHIITECGTYLKKQNRSLATTWSDESETEESANLVIALTGRWGSDEDSSDDEVTFEELATTYRKLCHKSVEVCR</sequence>
<dbReference type="AlphaFoldDB" id="A0A9D4VW72"/>
<organism evidence="1 2">
    <name type="scientific">Pisum sativum</name>
    <name type="common">Garden pea</name>
    <name type="synonym">Lathyrus oleraceus</name>
    <dbReference type="NCBI Taxonomy" id="3888"/>
    <lineage>
        <taxon>Eukaryota</taxon>
        <taxon>Viridiplantae</taxon>
        <taxon>Streptophyta</taxon>
        <taxon>Embryophyta</taxon>
        <taxon>Tracheophyta</taxon>
        <taxon>Spermatophyta</taxon>
        <taxon>Magnoliopsida</taxon>
        <taxon>eudicotyledons</taxon>
        <taxon>Gunneridae</taxon>
        <taxon>Pentapetalae</taxon>
        <taxon>rosids</taxon>
        <taxon>fabids</taxon>
        <taxon>Fabales</taxon>
        <taxon>Fabaceae</taxon>
        <taxon>Papilionoideae</taxon>
        <taxon>50 kb inversion clade</taxon>
        <taxon>NPAAA clade</taxon>
        <taxon>Hologalegina</taxon>
        <taxon>IRL clade</taxon>
        <taxon>Fabeae</taxon>
        <taxon>Lathyrus</taxon>
    </lineage>
</organism>
<dbReference type="SUPFAM" id="SSF57756">
    <property type="entry name" value="Retrovirus zinc finger-like domains"/>
    <property type="match status" value="1"/>
</dbReference>
<keyword evidence="2" id="KW-1185">Reference proteome</keyword>